<organism evidence="1 2">
    <name type="scientific">Leptospira weilii str. UI 13098</name>
    <dbReference type="NCBI Taxonomy" id="1088542"/>
    <lineage>
        <taxon>Bacteria</taxon>
        <taxon>Pseudomonadati</taxon>
        <taxon>Spirochaetota</taxon>
        <taxon>Spirochaetia</taxon>
        <taxon>Leptospirales</taxon>
        <taxon>Leptospiraceae</taxon>
        <taxon>Leptospira</taxon>
    </lineage>
</organism>
<sequence length="42" mass="5186">MWELTPLTIFEKIRYLYFIFVMSNQRKNVIYKELRAMPTTLS</sequence>
<evidence type="ECO:0000313" key="1">
    <source>
        <dbReference type="EMBL" id="EMN89511.1"/>
    </source>
</evidence>
<protein>
    <submittedName>
        <fullName evidence="1">Uncharacterized protein</fullName>
    </submittedName>
</protein>
<dbReference type="EMBL" id="AHNU02000055">
    <property type="protein sequence ID" value="EMN89511.1"/>
    <property type="molecule type" value="Genomic_DNA"/>
</dbReference>
<accession>M6Q1X7</accession>
<reference evidence="1 2" key="1">
    <citation type="submission" date="2013-01" db="EMBL/GenBank/DDBJ databases">
        <authorList>
            <person name="Harkins D.M."/>
            <person name="Durkin A.S."/>
            <person name="Brinkac L.M."/>
            <person name="Haft D.H."/>
            <person name="Selengut J.D."/>
            <person name="Sanka R."/>
            <person name="DePew J."/>
            <person name="Purushe J."/>
            <person name="Chanthongthip A."/>
            <person name="Lattana O."/>
            <person name="Phetsouvanh R."/>
            <person name="Newton P.N."/>
            <person name="Vinetz J.M."/>
            <person name="Sutton G.G."/>
            <person name="Nierman W.C."/>
            <person name="Fouts D.E."/>
        </authorList>
    </citation>
    <scope>NUCLEOTIDE SEQUENCE [LARGE SCALE GENOMIC DNA]</scope>
    <source>
        <strain evidence="1 2">UI 13098</strain>
    </source>
</reference>
<dbReference type="Proteomes" id="UP000012118">
    <property type="component" value="Unassembled WGS sequence"/>
</dbReference>
<comment type="caution">
    <text evidence="1">The sequence shown here is derived from an EMBL/GenBank/DDBJ whole genome shotgun (WGS) entry which is preliminary data.</text>
</comment>
<dbReference type="AlphaFoldDB" id="M6Q1X7"/>
<gene>
    <name evidence="1" type="ORF">LEP1GSC108_0002</name>
</gene>
<evidence type="ECO:0000313" key="2">
    <source>
        <dbReference type="Proteomes" id="UP000012118"/>
    </source>
</evidence>
<name>M6Q1X7_9LEPT</name>
<proteinExistence type="predicted"/>
<keyword evidence="2" id="KW-1185">Reference proteome</keyword>